<feature type="region of interest" description="Disordered" evidence="1">
    <location>
        <begin position="114"/>
        <end position="147"/>
    </location>
</feature>
<keyword evidence="3" id="KW-1185">Reference proteome</keyword>
<reference evidence="3" key="1">
    <citation type="submission" date="2024-06" db="EMBL/GenBank/DDBJ databases">
        <title>Multi-omics analyses provide insights into the biosynthesis of the anticancer antibiotic pleurotin in Hohenbuehelia grisea.</title>
        <authorList>
            <person name="Weaver J.A."/>
            <person name="Alberti F."/>
        </authorList>
    </citation>
    <scope>NUCLEOTIDE SEQUENCE [LARGE SCALE GENOMIC DNA]</scope>
    <source>
        <strain evidence="3">T-177</strain>
    </source>
</reference>
<evidence type="ECO:0000313" key="3">
    <source>
        <dbReference type="Proteomes" id="UP001556367"/>
    </source>
</evidence>
<organism evidence="2 3">
    <name type="scientific">Hohenbuehelia grisea</name>
    <dbReference type="NCBI Taxonomy" id="104357"/>
    <lineage>
        <taxon>Eukaryota</taxon>
        <taxon>Fungi</taxon>
        <taxon>Dikarya</taxon>
        <taxon>Basidiomycota</taxon>
        <taxon>Agaricomycotina</taxon>
        <taxon>Agaricomycetes</taxon>
        <taxon>Agaricomycetidae</taxon>
        <taxon>Agaricales</taxon>
        <taxon>Pleurotineae</taxon>
        <taxon>Pleurotaceae</taxon>
        <taxon>Hohenbuehelia</taxon>
    </lineage>
</organism>
<dbReference type="EMBL" id="JASNQZ010000011">
    <property type="protein sequence ID" value="KAL0950945.1"/>
    <property type="molecule type" value="Genomic_DNA"/>
</dbReference>
<dbReference type="Proteomes" id="UP001556367">
    <property type="component" value="Unassembled WGS sequence"/>
</dbReference>
<accession>A0ABR3J5M1</accession>
<protein>
    <submittedName>
        <fullName evidence="2">Uncharacterized protein</fullName>
    </submittedName>
</protein>
<gene>
    <name evidence="2" type="ORF">HGRIS_007697</name>
</gene>
<evidence type="ECO:0000256" key="1">
    <source>
        <dbReference type="SAM" id="MobiDB-lite"/>
    </source>
</evidence>
<evidence type="ECO:0000313" key="2">
    <source>
        <dbReference type="EMBL" id="KAL0950945.1"/>
    </source>
</evidence>
<comment type="caution">
    <text evidence="2">The sequence shown here is derived from an EMBL/GenBank/DDBJ whole genome shotgun (WGS) entry which is preliminary data.</text>
</comment>
<sequence length="419" mass="46328">MFLHFNLDAPSPASVSQSPGEIGSSSFIVFHSGVKSHQRNTSALAVRPLRSVKSRDGHLLSSPVTPNFPKPAASIPRASGVVIPPRAPGCRSPISPTFRPLPPVPSASSLQLPAFFSPSLDEPHTSPSPSSARKHRSPELPSAVDIPAFSHPNSPYVPWSQDVRQEILPPSSPVSFDPHSCSREGARAPEPGRFFERHDVQRKDVQDRTRGWRGVRKSIKKGIRSIVKRVGYMKETLRSRPLPHTAERDPVWDDFSPIRATFPELPATSVDSVVTTSLEDWLDARHQLSLEHASSSEHSMTIEDYDHRGSWIHEDTPPDSDEESDKENEYADIIVPCGNFLHHEITSPTFSVFSDNLTVSSDHRASVLFTLQQLDTLSEYSLPPPSDHTASSLQLSEVHTPASSLSSLSFNYYLSYTQM</sequence>
<proteinExistence type="predicted"/>
<feature type="compositionally biased region" description="Basic and acidic residues" evidence="1">
    <location>
        <begin position="307"/>
        <end position="316"/>
    </location>
</feature>
<feature type="compositionally biased region" description="Acidic residues" evidence="1">
    <location>
        <begin position="317"/>
        <end position="326"/>
    </location>
</feature>
<name>A0ABR3J5M1_9AGAR</name>
<feature type="region of interest" description="Disordered" evidence="1">
    <location>
        <begin position="307"/>
        <end position="327"/>
    </location>
</feature>